<accession>A0A3N7FXV0</accession>
<keyword evidence="1" id="KW-0812">Transmembrane</keyword>
<feature type="transmembrane region" description="Helical" evidence="1">
    <location>
        <begin position="44"/>
        <end position="62"/>
    </location>
</feature>
<keyword evidence="1" id="KW-0472">Membrane</keyword>
<sequence length="64" mass="7380">MNVEPPLALINPNGDVGLSYVMGSKNSASRLSIECFMKKNVNSLFYHVMIYLGISLIYYYYWLH</sequence>
<evidence type="ECO:0000313" key="2">
    <source>
        <dbReference type="EMBL" id="RQO99763.1"/>
    </source>
</evidence>
<dbReference type="AlphaFoldDB" id="A0A3N7FXV0"/>
<dbReference type="Proteomes" id="UP000006729">
    <property type="component" value="Chromosome 14"/>
</dbReference>
<proteinExistence type="predicted"/>
<dbReference type="EMBL" id="CM009303">
    <property type="protein sequence ID" value="RQO99763.1"/>
    <property type="molecule type" value="Genomic_DNA"/>
</dbReference>
<evidence type="ECO:0000313" key="3">
    <source>
        <dbReference type="Proteomes" id="UP000006729"/>
    </source>
</evidence>
<keyword evidence="3" id="KW-1185">Reference proteome</keyword>
<protein>
    <submittedName>
        <fullName evidence="2">Uncharacterized protein</fullName>
    </submittedName>
</protein>
<gene>
    <name evidence="2" type="ORF">POPTR_014G054250</name>
</gene>
<name>A0A3N7FXV0_POPTR</name>
<dbReference type="InParanoid" id="A0A3N7FXV0"/>
<reference evidence="2 3" key="1">
    <citation type="journal article" date="2006" name="Science">
        <title>The genome of black cottonwood, Populus trichocarpa (Torr. &amp; Gray).</title>
        <authorList>
            <person name="Tuskan G.A."/>
            <person name="Difazio S."/>
            <person name="Jansson S."/>
            <person name="Bohlmann J."/>
            <person name="Grigoriev I."/>
            <person name="Hellsten U."/>
            <person name="Putnam N."/>
            <person name="Ralph S."/>
            <person name="Rombauts S."/>
            <person name="Salamov A."/>
            <person name="Schein J."/>
            <person name="Sterck L."/>
            <person name="Aerts A."/>
            <person name="Bhalerao R.R."/>
            <person name="Bhalerao R.P."/>
            <person name="Blaudez D."/>
            <person name="Boerjan W."/>
            <person name="Brun A."/>
            <person name="Brunner A."/>
            <person name="Busov V."/>
            <person name="Campbell M."/>
            <person name="Carlson J."/>
            <person name="Chalot M."/>
            <person name="Chapman J."/>
            <person name="Chen G.L."/>
            <person name="Cooper D."/>
            <person name="Coutinho P.M."/>
            <person name="Couturier J."/>
            <person name="Covert S."/>
            <person name="Cronk Q."/>
            <person name="Cunningham R."/>
            <person name="Davis J."/>
            <person name="Degroeve S."/>
            <person name="Dejardin A."/>
            <person name="Depamphilis C."/>
            <person name="Detter J."/>
            <person name="Dirks B."/>
            <person name="Dubchak I."/>
            <person name="Duplessis S."/>
            <person name="Ehlting J."/>
            <person name="Ellis B."/>
            <person name="Gendler K."/>
            <person name="Goodstein D."/>
            <person name="Gribskov M."/>
            <person name="Grimwood J."/>
            <person name="Groover A."/>
            <person name="Gunter L."/>
            <person name="Hamberger B."/>
            <person name="Heinze B."/>
            <person name="Helariutta Y."/>
            <person name="Henrissat B."/>
            <person name="Holligan D."/>
            <person name="Holt R."/>
            <person name="Huang W."/>
            <person name="Islam-Faridi N."/>
            <person name="Jones S."/>
            <person name="Jones-Rhoades M."/>
            <person name="Jorgensen R."/>
            <person name="Joshi C."/>
            <person name="Kangasjarvi J."/>
            <person name="Karlsson J."/>
            <person name="Kelleher C."/>
            <person name="Kirkpatrick R."/>
            <person name="Kirst M."/>
            <person name="Kohler A."/>
            <person name="Kalluri U."/>
            <person name="Larimer F."/>
            <person name="Leebens-Mack J."/>
            <person name="Leple J.C."/>
            <person name="Locascio P."/>
            <person name="Lou Y."/>
            <person name="Lucas S."/>
            <person name="Martin F."/>
            <person name="Montanini B."/>
            <person name="Napoli C."/>
            <person name="Nelson D.R."/>
            <person name="Nelson C."/>
            <person name="Nieminen K."/>
            <person name="Nilsson O."/>
            <person name="Pereda V."/>
            <person name="Peter G."/>
            <person name="Philippe R."/>
            <person name="Pilate G."/>
            <person name="Poliakov A."/>
            <person name="Razumovskaya J."/>
            <person name="Richardson P."/>
            <person name="Rinaldi C."/>
            <person name="Ritland K."/>
            <person name="Rouze P."/>
            <person name="Ryaboy D."/>
            <person name="Schmutz J."/>
            <person name="Schrader J."/>
            <person name="Segerman B."/>
            <person name="Shin H."/>
            <person name="Siddiqui A."/>
            <person name="Sterky F."/>
            <person name="Terry A."/>
            <person name="Tsai C.J."/>
            <person name="Uberbacher E."/>
            <person name="Unneberg P."/>
            <person name="Vahala J."/>
            <person name="Wall K."/>
            <person name="Wessler S."/>
            <person name="Yang G."/>
            <person name="Yin T."/>
            <person name="Douglas C."/>
            <person name="Marra M."/>
            <person name="Sandberg G."/>
            <person name="Van de Peer Y."/>
            <person name="Rokhsar D."/>
        </authorList>
    </citation>
    <scope>NUCLEOTIDE SEQUENCE [LARGE SCALE GENOMIC DNA]</scope>
    <source>
        <strain evidence="3">cv. Nisqually</strain>
    </source>
</reference>
<evidence type="ECO:0000256" key="1">
    <source>
        <dbReference type="SAM" id="Phobius"/>
    </source>
</evidence>
<keyword evidence="1" id="KW-1133">Transmembrane helix</keyword>
<organism evidence="2 3">
    <name type="scientific">Populus trichocarpa</name>
    <name type="common">Western balsam poplar</name>
    <name type="synonym">Populus balsamifera subsp. trichocarpa</name>
    <dbReference type="NCBI Taxonomy" id="3694"/>
    <lineage>
        <taxon>Eukaryota</taxon>
        <taxon>Viridiplantae</taxon>
        <taxon>Streptophyta</taxon>
        <taxon>Embryophyta</taxon>
        <taxon>Tracheophyta</taxon>
        <taxon>Spermatophyta</taxon>
        <taxon>Magnoliopsida</taxon>
        <taxon>eudicotyledons</taxon>
        <taxon>Gunneridae</taxon>
        <taxon>Pentapetalae</taxon>
        <taxon>rosids</taxon>
        <taxon>fabids</taxon>
        <taxon>Malpighiales</taxon>
        <taxon>Salicaceae</taxon>
        <taxon>Saliceae</taxon>
        <taxon>Populus</taxon>
    </lineage>
</organism>